<protein>
    <submittedName>
        <fullName evidence="1">Uncharacterized protein</fullName>
    </submittedName>
</protein>
<sequence length="44" mass="4879">MRCLTTSRALLRRSAAEVSRGWRRMNRRVEPPSPPRAGAAGGNE</sequence>
<dbReference type="AlphaFoldDB" id="A0A0A8Z290"/>
<dbReference type="EMBL" id="GBRH01264391">
    <property type="protein sequence ID" value="JAD33504.1"/>
    <property type="molecule type" value="Transcribed_RNA"/>
</dbReference>
<evidence type="ECO:0000313" key="1">
    <source>
        <dbReference type="EMBL" id="JAD33504.1"/>
    </source>
</evidence>
<proteinExistence type="predicted"/>
<accession>A0A0A8Z290</accession>
<reference evidence="1" key="1">
    <citation type="submission" date="2014-09" db="EMBL/GenBank/DDBJ databases">
        <authorList>
            <person name="Magalhaes I.L.F."/>
            <person name="Oliveira U."/>
            <person name="Santos F.R."/>
            <person name="Vidigal T.H.D.A."/>
            <person name="Brescovit A.D."/>
            <person name="Santos A.J."/>
        </authorList>
    </citation>
    <scope>NUCLEOTIDE SEQUENCE</scope>
    <source>
        <tissue evidence="1">Shoot tissue taken approximately 20 cm above the soil surface</tissue>
    </source>
</reference>
<organism evidence="1">
    <name type="scientific">Arundo donax</name>
    <name type="common">Giant reed</name>
    <name type="synonym">Donax arundinaceus</name>
    <dbReference type="NCBI Taxonomy" id="35708"/>
    <lineage>
        <taxon>Eukaryota</taxon>
        <taxon>Viridiplantae</taxon>
        <taxon>Streptophyta</taxon>
        <taxon>Embryophyta</taxon>
        <taxon>Tracheophyta</taxon>
        <taxon>Spermatophyta</taxon>
        <taxon>Magnoliopsida</taxon>
        <taxon>Liliopsida</taxon>
        <taxon>Poales</taxon>
        <taxon>Poaceae</taxon>
        <taxon>PACMAD clade</taxon>
        <taxon>Arundinoideae</taxon>
        <taxon>Arundineae</taxon>
        <taxon>Arundo</taxon>
    </lineage>
</organism>
<reference evidence="1" key="2">
    <citation type="journal article" date="2015" name="Data Brief">
        <title>Shoot transcriptome of the giant reed, Arundo donax.</title>
        <authorList>
            <person name="Barrero R.A."/>
            <person name="Guerrero F.D."/>
            <person name="Moolhuijzen P."/>
            <person name="Goolsby J.A."/>
            <person name="Tidwell J."/>
            <person name="Bellgard S.E."/>
            <person name="Bellgard M.I."/>
        </authorList>
    </citation>
    <scope>NUCLEOTIDE SEQUENCE</scope>
    <source>
        <tissue evidence="1">Shoot tissue taken approximately 20 cm above the soil surface</tissue>
    </source>
</reference>
<name>A0A0A8Z290_ARUDO</name>